<protein>
    <recommendedName>
        <fullName evidence="3">Helix-turn-helix domain-containing protein</fullName>
    </recommendedName>
</protein>
<dbReference type="RefSeq" id="WP_132826949.1">
    <property type="nucleotide sequence ID" value="NZ_SMFP01000001.1"/>
</dbReference>
<comment type="caution">
    <text evidence="1">The sequence shown here is derived from an EMBL/GenBank/DDBJ whole genome shotgun (WGS) entry which is preliminary data.</text>
</comment>
<dbReference type="Proteomes" id="UP000294662">
    <property type="component" value="Unassembled WGS sequence"/>
</dbReference>
<accession>A0A4R5F0T2</accession>
<evidence type="ECO:0000313" key="1">
    <source>
        <dbReference type="EMBL" id="TDE40959.1"/>
    </source>
</evidence>
<evidence type="ECO:0000313" key="2">
    <source>
        <dbReference type="Proteomes" id="UP000294662"/>
    </source>
</evidence>
<keyword evidence="2" id="KW-1185">Reference proteome</keyword>
<gene>
    <name evidence="1" type="ORF">E1B25_01735</name>
</gene>
<organism evidence="1 2">
    <name type="scientific">Antarcticimicrobium sediminis</name>
    <dbReference type="NCBI Taxonomy" id="2546227"/>
    <lineage>
        <taxon>Bacteria</taxon>
        <taxon>Pseudomonadati</taxon>
        <taxon>Pseudomonadota</taxon>
        <taxon>Alphaproteobacteria</taxon>
        <taxon>Rhodobacterales</taxon>
        <taxon>Paracoccaceae</taxon>
        <taxon>Antarcticimicrobium</taxon>
    </lineage>
</organism>
<name>A0A4R5F0T2_9RHOB</name>
<dbReference type="AlphaFoldDB" id="A0A4R5F0T2"/>
<dbReference type="EMBL" id="SMFP01000001">
    <property type="protein sequence ID" value="TDE40959.1"/>
    <property type="molecule type" value="Genomic_DNA"/>
</dbReference>
<sequence>MHHGRLSTSSRLQRALTVLEQACGKISTYELARQADICAVNSVIAELRENGAVITCRQEVNQGRRRFYYQLIKSPDQND</sequence>
<reference evidence="1 2" key="1">
    <citation type="submission" date="2019-03" db="EMBL/GenBank/DDBJ databases">
        <authorList>
            <person name="Zhang S."/>
        </authorList>
    </citation>
    <scope>NUCLEOTIDE SEQUENCE [LARGE SCALE GENOMIC DNA]</scope>
    <source>
        <strain evidence="1 2">S4J41</strain>
    </source>
</reference>
<proteinExistence type="predicted"/>
<dbReference type="OrthoDB" id="7865808at2"/>
<evidence type="ECO:0008006" key="3">
    <source>
        <dbReference type="Google" id="ProtNLM"/>
    </source>
</evidence>